<gene>
    <name evidence="1" type="ORF">PR048_016459</name>
</gene>
<evidence type="ECO:0000313" key="1">
    <source>
        <dbReference type="EMBL" id="KAJ8884602.1"/>
    </source>
</evidence>
<dbReference type="EMBL" id="JARBHB010000005">
    <property type="protein sequence ID" value="KAJ8884602.1"/>
    <property type="molecule type" value="Genomic_DNA"/>
</dbReference>
<organism evidence="1 2">
    <name type="scientific">Dryococelus australis</name>
    <dbReference type="NCBI Taxonomy" id="614101"/>
    <lineage>
        <taxon>Eukaryota</taxon>
        <taxon>Metazoa</taxon>
        <taxon>Ecdysozoa</taxon>
        <taxon>Arthropoda</taxon>
        <taxon>Hexapoda</taxon>
        <taxon>Insecta</taxon>
        <taxon>Pterygota</taxon>
        <taxon>Neoptera</taxon>
        <taxon>Polyneoptera</taxon>
        <taxon>Phasmatodea</taxon>
        <taxon>Verophasmatodea</taxon>
        <taxon>Anareolatae</taxon>
        <taxon>Phasmatidae</taxon>
        <taxon>Eurycanthinae</taxon>
        <taxon>Dryococelus</taxon>
    </lineage>
</organism>
<protein>
    <recommendedName>
        <fullName evidence="3">DUF4371 domain-containing protein</fullName>
    </recommendedName>
</protein>
<keyword evidence="2" id="KW-1185">Reference proteome</keyword>
<accession>A0ABQ9HK31</accession>
<comment type="caution">
    <text evidence="1">The sequence shown here is derived from an EMBL/GenBank/DDBJ whole genome shotgun (WGS) entry which is preliminary data.</text>
</comment>
<evidence type="ECO:0008006" key="3">
    <source>
        <dbReference type="Google" id="ProtNLM"/>
    </source>
</evidence>
<proteinExistence type="predicted"/>
<reference evidence="1 2" key="1">
    <citation type="submission" date="2023-02" db="EMBL/GenBank/DDBJ databases">
        <title>LHISI_Scaffold_Assembly.</title>
        <authorList>
            <person name="Stuart O.P."/>
            <person name="Cleave R."/>
            <person name="Magrath M.J.L."/>
            <person name="Mikheyev A.S."/>
        </authorList>
    </citation>
    <scope>NUCLEOTIDE SEQUENCE [LARGE SCALE GENOMIC DNA]</scope>
    <source>
        <strain evidence="1">Daus_M_001</strain>
        <tissue evidence="1">Leg muscle</tissue>
    </source>
</reference>
<dbReference type="PANTHER" id="PTHR45749:SF21">
    <property type="entry name" value="DUF4371 DOMAIN-CONTAINING PROTEIN"/>
    <property type="match status" value="1"/>
</dbReference>
<evidence type="ECO:0000313" key="2">
    <source>
        <dbReference type="Proteomes" id="UP001159363"/>
    </source>
</evidence>
<name>A0ABQ9HK31_9NEOP</name>
<dbReference type="PANTHER" id="PTHR45749">
    <property type="match status" value="1"/>
</dbReference>
<dbReference type="Proteomes" id="UP001159363">
    <property type="component" value="Chromosome 4"/>
</dbReference>
<sequence>MNTFDALQFIRTQLHAVDILCEHNTIYKCFLLQEFARRRNNNEFDSTDTISSSTSSVVPELNSATLTTSCLDFVHLISDQSVVASLTDEEKYQWLKNSPVPSLDFKFPMNAAEGMTYRSFQRNCTDYHRGNMIASHNLRAAEKKVIEENRKKLTPIMKTVIFCGAQNIPLRGYRDDGDLKTEPEKKYGEDISGENIARTILQEMDRLSLDISYCRSKAYDVGSNMSGKFKGVQARIAKYSHWPSTATAKYMDILEAMKLVEATLASLREKRYKSTDTFKKIFRVRKIGNGNGDINQLPKSELQRVGQIRKLLSPEFSDGFEDKVASNNKHSGALLLNIASPENLSMEHNDRRSAKWAGFAAYPPGHRVRNEA</sequence>